<organism evidence="1">
    <name type="scientific">bioreactor metagenome</name>
    <dbReference type="NCBI Taxonomy" id="1076179"/>
    <lineage>
        <taxon>unclassified sequences</taxon>
        <taxon>metagenomes</taxon>
        <taxon>ecological metagenomes</taxon>
    </lineage>
</organism>
<dbReference type="AntiFam" id="ANF00072">
    <property type="entry name" value="Shadow ORF (opposite TypA)"/>
</dbReference>
<accession>A0A645DL55</accession>
<name>A0A645DL55_9ZZZZ</name>
<gene>
    <name evidence="1" type="ORF">SDC9_137097</name>
</gene>
<comment type="caution">
    <text evidence="1">The sequence shown here is derived from an EMBL/GenBank/DDBJ whole genome shotgun (WGS) entry which is preliminary data.</text>
</comment>
<protein>
    <submittedName>
        <fullName evidence="1">Uncharacterized protein</fullName>
    </submittedName>
</protein>
<dbReference type="AlphaFoldDB" id="A0A645DL55"/>
<evidence type="ECO:0000313" key="1">
    <source>
        <dbReference type="EMBL" id="MPM89981.1"/>
    </source>
</evidence>
<sequence length="97" mass="10889">MLNDFIKQRCQVGSRLIGRQRRRAVAAGAVDNGGVKLFVCGVEVEQQLQNLLLHLAGSGVRPVNLVDDQDDLMPELQCFLQHKASLRHRTFEGIHQQ</sequence>
<dbReference type="EMBL" id="VSSQ01037326">
    <property type="protein sequence ID" value="MPM89981.1"/>
    <property type="molecule type" value="Genomic_DNA"/>
</dbReference>
<proteinExistence type="predicted"/>
<reference evidence="1" key="1">
    <citation type="submission" date="2019-08" db="EMBL/GenBank/DDBJ databases">
        <authorList>
            <person name="Kucharzyk K."/>
            <person name="Murdoch R.W."/>
            <person name="Higgins S."/>
            <person name="Loffler F."/>
        </authorList>
    </citation>
    <scope>NUCLEOTIDE SEQUENCE</scope>
</reference>